<keyword evidence="8" id="KW-0949">S-adenosyl-L-methionine</keyword>
<dbReference type="PANTHER" id="PTHR11579:SF0">
    <property type="entry name" value="PROTEIN-L-ISOASPARTATE(D-ASPARTATE) O-METHYLTRANSFERASE"/>
    <property type="match status" value="1"/>
</dbReference>
<dbReference type="PANTHER" id="PTHR11579">
    <property type="entry name" value="PROTEIN-L-ISOASPARTATE O-METHYLTRANSFERASE"/>
    <property type="match status" value="1"/>
</dbReference>
<accession>A0AA41U2Q1</accession>
<comment type="subcellular location">
    <subcellularLocation>
        <location evidence="1">Cytoplasm</location>
    </subcellularLocation>
</comment>
<evidence type="ECO:0000256" key="1">
    <source>
        <dbReference type="ARBA" id="ARBA00004496"/>
    </source>
</evidence>
<evidence type="ECO:0000256" key="7">
    <source>
        <dbReference type="ARBA" id="ARBA00022679"/>
    </source>
</evidence>
<dbReference type="AlphaFoldDB" id="A0AA41U2Q1"/>
<dbReference type="EC" id="2.1.1.77" evidence="3"/>
<dbReference type="InterPro" id="IPR000682">
    <property type="entry name" value="PCMT"/>
</dbReference>
<dbReference type="GO" id="GO:0004719">
    <property type="term" value="F:protein-L-isoaspartate (D-aspartate) O-methyltransferase activity"/>
    <property type="evidence" value="ECO:0007669"/>
    <property type="project" value="UniProtKB-EC"/>
</dbReference>
<comment type="similarity">
    <text evidence="2">Belongs to the methyltransferase superfamily. L-isoaspartyl/D-aspartyl protein methyltransferase family.</text>
</comment>
<evidence type="ECO:0000256" key="11">
    <source>
        <dbReference type="ARBA" id="ARBA00031350"/>
    </source>
</evidence>
<dbReference type="SUPFAM" id="SSF53335">
    <property type="entry name" value="S-adenosyl-L-methionine-dependent methyltransferases"/>
    <property type="match status" value="1"/>
</dbReference>
<evidence type="ECO:0000256" key="3">
    <source>
        <dbReference type="ARBA" id="ARBA00011890"/>
    </source>
</evidence>
<evidence type="ECO:0000256" key="8">
    <source>
        <dbReference type="ARBA" id="ARBA00022691"/>
    </source>
</evidence>
<name>A0AA41U2Q1_9ACTN</name>
<dbReference type="CDD" id="cd02440">
    <property type="entry name" value="AdoMet_MTases"/>
    <property type="match status" value="1"/>
</dbReference>
<evidence type="ECO:0000256" key="9">
    <source>
        <dbReference type="ARBA" id="ARBA00030757"/>
    </source>
</evidence>
<dbReference type="InterPro" id="IPR029063">
    <property type="entry name" value="SAM-dependent_MTases_sf"/>
</dbReference>
<comment type="caution">
    <text evidence="12">The sequence shown here is derived from an EMBL/GenBank/DDBJ whole genome shotgun (WGS) entry which is preliminary data.</text>
</comment>
<keyword evidence="5" id="KW-0963">Cytoplasm</keyword>
<keyword evidence="6 12" id="KW-0489">Methyltransferase</keyword>
<dbReference type="Proteomes" id="UP001165378">
    <property type="component" value="Unassembled WGS sequence"/>
</dbReference>
<dbReference type="Gene3D" id="3.40.50.150">
    <property type="entry name" value="Vaccinia Virus protein VP39"/>
    <property type="match status" value="1"/>
</dbReference>
<dbReference type="EMBL" id="JAKFHA010000008">
    <property type="protein sequence ID" value="MCF2528887.1"/>
    <property type="molecule type" value="Genomic_DNA"/>
</dbReference>
<evidence type="ECO:0000313" key="12">
    <source>
        <dbReference type="EMBL" id="MCF2528887.1"/>
    </source>
</evidence>
<evidence type="ECO:0000256" key="6">
    <source>
        <dbReference type="ARBA" id="ARBA00022603"/>
    </source>
</evidence>
<keyword evidence="7" id="KW-0808">Transferase</keyword>
<evidence type="ECO:0000313" key="13">
    <source>
        <dbReference type="Proteomes" id="UP001165378"/>
    </source>
</evidence>
<evidence type="ECO:0000256" key="5">
    <source>
        <dbReference type="ARBA" id="ARBA00022490"/>
    </source>
</evidence>
<dbReference type="Pfam" id="PF01135">
    <property type="entry name" value="PCMT"/>
    <property type="match status" value="1"/>
</dbReference>
<reference evidence="12" key="1">
    <citation type="submission" date="2022-01" db="EMBL/GenBank/DDBJ databases">
        <title>Genome-Based Taxonomic Classification of the Phylum Actinobacteria.</title>
        <authorList>
            <person name="Gao Y."/>
        </authorList>
    </citation>
    <scope>NUCLEOTIDE SEQUENCE</scope>
    <source>
        <strain evidence="12">KLBMP 8922</strain>
    </source>
</reference>
<dbReference type="GO" id="GO:0032259">
    <property type="term" value="P:methylation"/>
    <property type="evidence" value="ECO:0007669"/>
    <property type="project" value="UniProtKB-KW"/>
</dbReference>
<dbReference type="GO" id="GO:0005737">
    <property type="term" value="C:cytoplasm"/>
    <property type="evidence" value="ECO:0007669"/>
    <property type="project" value="UniProtKB-SubCell"/>
</dbReference>
<organism evidence="12 13">
    <name type="scientific">Yinghuangia soli</name>
    <dbReference type="NCBI Taxonomy" id="2908204"/>
    <lineage>
        <taxon>Bacteria</taxon>
        <taxon>Bacillati</taxon>
        <taxon>Actinomycetota</taxon>
        <taxon>Actinomycetes</taxon>
        <taxon>Kitasatosporales</taxon>
        <taxon>Streptomycetaceae</taxon>
        <taxon>Yinghuangia</taxon>
    </lineage>
</organism>
<evidence type="ECO:0000256" key="4">
    <source>
        <dbReference type="ARBA" id="ARBA00013346"/>
    </source>
</evidence>
<proteinExistence type="inferred from homology"/>
<protein>
    <recommendedName>
        <fullName evidence="4">Protein-L-isoaspartate O-methyltransferase</fullName>
        <ecNumber evidence="3">2.1.1.77</ecNumber>
    </recommendedName>
    <alternativeName>
        <fullName evidence="11">L-isoaspartyl protein carboxyl methyltransferase</fullName>
    </alternativeName>
    <alternativeName>
        <fullName evidence="9">Protein L-isoaspartyl methyltransferase</fullName>
    </alternativeName>
    <alternativeName>
        <fullName evidence="10">Protein-beta-aspartate methyltransferase</fullName>
    </alternativeName>
</protein>
<sequence>MTGELDLVREMLGRDRTPFLPDVVWRSTAVGYVRLDRQVEPAAWQDAADADCVLVTQWDDGETEDTEGLPTCSASLPSLVEQMLDATDIREGHSVLEIGTGTGYTAALLKDRVGDGGCVVSVEVDAGLAELARGRLRDAGVDVDVVRGDGLLGWGAGAPYDRVHVTCGIRRIPAAWLRQCPDGVIMLPWGTSLSGERDRILALRTKNGVGVGRFGDEVGFMKARSQRIGEWGDWPDGDDTVEVELPLRAEEIEASVEAYGGFVVGLQLPRTTCRLTGGGEGERVLWLRRDGVHASIGFGEGHRTSVEGDAGLIRDYVGAARWWLDRGRPEPGRFGLAVGEGEQRVWFDAPDGESWKVSW</sequence>
<dbReference type="RefSeq" id="WP_235053050.1">
    <property type="nucleotide sequence ID" value="NZ_JAKFHA010000008.1"/>
</dbReference>
<evidence type="ECO:0000256" key="2">
    <source>
        <dbReference type="ARBA" id="ARBA00005369"/>
    </source>
</evidence>
<gene>
    <name evidence="12" type="ORF">LZ495_16910</name>
</gene>
<keyword evidence="13" id="KW-1185">Reference proteome</keyword>
<evidence type="ECO:0000256" key="10">
    <source>
        <dbReference type="ARBA" id="ARBA00031323"/>
    </source>
</evidence>